<dbReference type="GO" id="GO:0009411">
    <property type="term" value="P:response to UV"/>
    <property type="evidence" value="ECO:0007669"/>
    <property type="project" value="TreeGrafter"/>
</dbReference>
<dbReference type="Pfam" id="PF03121">
    <property type="entry name" value="Herpes_UL52"/>
    <property type="match status" value="1"/>
</dbReference>
<dbReference type="GO" id="GO:0003682">
    <property type="term" value="F:chromatin binding"/>
    <property type="evidence" value="ECO:0007669"/>
    <property type="project" value="TreeGrafter"/>
</dbReference>
<proteinExistence type="predicted"/>
<feature type="compositionally biased region" description="Low complexity" evidence="5">
    <location>
        <begin position="37"/>
        <end position="47"/>
    </location>
</feature>
<dbReference type="GO" id="GO:0005759">
    <property type="term" value="C:mitochondrial matrix"/>
    <property type="evidence" value="ECO:0007669"/>
    <property type="project" value="TreeGrafter"/>
</dbReference>
<evidence type="ECO:0000256" key="2">
    <source>
        <dbReference type="ARBA" id="ARBA00044677"/>
    </source>
</evidence>
<sequence>MSEPPSKKLKRSPLDEIPSNVFYSSIKKDEPAEDIIPSPVKSPPSSSEVEGRRRQMIALKEKDRNGVLNMCKIFKKQKDAFRYLEVVLENMTNGDMLAFQNENHHSDMIKLCKDELFIFSFQFNPQMMNEQFFKKYAADVFEGFKQERYFMLSSITFFTQFYFQLHPDVRHFYEIIQEDRPCYLYFDIEADLKKNPKFDKENCVPTILKELKLFLSKEEKIFDRPITFEPEDVLDLDSTKSEKYSRHLIIKLRTCSEDKTECAFQDNFDHMNRFVKIFINHHLRPLRSTDPLIDALFVSNLDIIDESLHEDEEVIIERNTCVIDQGVYTRNRAFRCMLSKKLNSDVMLNVAVCNKLPFVDQKDCFLKSLISNVHQDTIALSISKDNVRAESPSTKKPVRFSFSSFDAYNPDEVLTQKDLDLLKEFILTVIDNKGFVRSHQYNPSKQTIIYQIGGNRYCGNIGREHKSNHVMYLIDLQRGGGIYFQKWYV</sequence>
<dbReference type="GO" id="GO:0005634">
    <property type="term" value="C:nucleus"/>
    <property type="evidence" value="ECO:0007669"/>
    <property type="project" value="TreeGrafter"/>
</dbReference>
<evidence type="ECO:0000256" key="1">
    <source>
        <dbReference type="ARBA" id="ARBA00026139"/>
    </source>
</evidence>
<dbReference type="PANTHER" id="PTHR31399:SF0">
    <property type="entry name" value="DNA-DIRECTED PRIMASE_POLYMERASE PROTEIN"/>
    <property type="match status" value="1"/>
</dbReference>
<evidence type="ECO:0000313" key="6">
    <source>
        <dbReference type="EMBL" id="KAL0479655.1"/>
    </source>
</evidence>
<reference evidence="6 7" key="1">
    <citation type="submission" date="2024-03" db="EMBL/GenBank/DDBJ databases">
        <title>The Acrasis kona genome and developmental transcriptomes reveal deep origins of eukaryotic multicellular pathways.</title>
        <authorList>
            <person name="Sheikh S."/>
            <person name="Fu C.-J."/>
            <person name="Brown M.W."/>
            <person name="Baldauf S.L."/>
        </authorList>
    </citation>
    <scope>NUCLEOTIDE SEQUENCE [LARGE SCALE GENOMIC DNA]</scope>
    <source>
        <strain evidence="6 7">ATCC MYA-3509</strain>
    </source>
</reference>
<comment type="caution">
    <text evidence="6">The sequence shown here is derived from an EMBL/GenBank/DDBJ whole genome shotgun (WGS) entry which is preliminary data.</text>
</comment>
<dbReference type="InterPro" id="IPR044917">
    <property type="entry name" value="PRIMPOL"/>
</dbReference>
<evidence type="ECO:0000256" key="5">
    <source>
        <dbReference type="SAM" id="MobiDB-lite"/>
    </source>
</evidence>
<evidence type="ECO:0000256" key="4">
    <source>
        <dbReference type="ARBA" id="ARBA00047303"/>
    </source>
</evidence>
<organism evidence="6 7">
    <name type="scientific">Acrasis kona</name>
    <dbReference type="NCBI Taxonomy" id="1008807"/>
    <lineage>
        <taxon>Eukaryota</taxon>
        <taxon>Discoba</taxon>
        <taxon>Heterolobosea</taxon>
        <taxon>Tetramitia</taxon>
        <taxon>Eutetramitia</taxon>
        <taxon>Acrasidae</taxon>
        <taxon>Acrasis</taxon>
    </lineage>
</organism>
<dbReference type="EMBL" id="JAOPGA020000585">
    <property type="protein sequence ID" value="KAL0479655.1"/>
    <property type="molecule type" value="Genomic_DNA"/>
</dbReference>
<evidence type="ECO:0000313" key="7">
    <source>
        <dbReference type="Proteomes" id="UP001431209"/>
    </source>
</evidence>
<comment type="catalytic activity">
    <reaction evidence="4">
        <text>DNA(n) + a 2'-deoxyribonucleoside 5'-triphosphate = DNA(n+1) + diphosphate</text>
        <dbReference type="Rhea" id="RHEA:22508"/>
        <dbReference type="Rhea" id="RHEA-COMP:17339"/>
        <dbReference type="Rhea" id="RHEA-COMP:17340"/>
        <dbReference type="ChEBI" id="CHEBI:33019"/>
        <dbReference type="ChEBI" id="CHEBI:61560"/>
        <dbReference type="ChEBI" id="CHEBI:173112"/>
        <dbReference type="EC" id="2.7.7.7"/>
    </reaction>
    <physiologicalReaction direction="left-to-right" evidence="4">
        <dbReference type="Rhea" id="RHEA:22509"/>
    </physiologicalReaction>
</comment>
<dbReference type="GO" id="GO:0042276">
    <property type="term" value="P:error-prone translesion synthesis"/>
    <property type="evidence" value="ECO:0007669"/>
    <property type="project" value="InterPro"/>
</dbReference>
<dbReference type="GO" id="GO:0031297">
    <property type="term" value="P:replication fork processing"/>
    <property type="evidence" value="ECO:0007669"/>
    <property type="project" value="TreeGrafter"/>
</dbReference>
<gene>
    <name evidence="6" type="ORF">AKO1_010974</name>
</gene>
<protein>
    <recommendedName>
        <fullName evidence="1">DNA-directed primase/polymerase protein</fullName>
        <ecNumber evidence="3">2.7.7.102</ecNumber>
    </recommendedName>
</protein>
<accession>A0AAW2YS93</accession>
<evidence type="ECO:0000256" key="3">
    <source>
        <dbReference type="ARBA" id="ARBA00044768"/>
    </source>
</evidence>
<keyword evidence="7" id="KW-1185">Reference proteome</keyword>
<dbReference type="Proteomes" id="UP001431209">
    <property type="component" value="Unassembled WGS sequence"/>
</dbReference>
<dbReference type="EC" id="2.7.7.102" evidence="3"/>
<dbReference type="GO" id="GO:0003887">
    <property type="term" value="F:DNA-directed DNA polymerase activity"/>
    <property type="evidence" value="ECO:0007669"/>
    <property type="project" value="UniProtKB-EC"/>
</dbReference>
<dbReference type="GO" id="GO:0006264">
    <property type="term" value="P:mitochondrial DNA replication"/>
    <property type="evidence" value="ECO:0007669"/>
    <property type="project" value="TreeGrafter"/>
</dbReference>
<name>A0AAW2YS93_9EUKA</name>
<feature type="region of interest" description="Disordered" evidence="5">
    <location>
        <begin position="33"/>
        <end position="53"/>
    </location>
</feature>
<comment type="catalytic activity">
    <reaction evidence="2">
        <text>ssDNA + n NTP = ssDNA/pppN(pN)n-1 hybrid + (n-1) diphosphate.</text>
        <dbReference type="EC" id="2.7.7.102"/>
    </reaction>
</comment>
<dbReference type="AlphaFoldDB" id="A0AAW2YS93"/>
<dbReference type="PANTHER" id="PTHR31399">
    <property type="entry name" value="DNA-DIRECTED PRIMASE / POLYMERASE PROTEIN"/>
    <property type="match status" value="1"/>
</dbReference>